<keyword evidence="3" id="KW-1185">Reference proteome</keyword>
<dbReference type="GO" id="GO:0003677">
    <property type="term" value="F:DNA binding"/>
    <property type="evidence" value="ECO:0007669"/>
    <property type="project" value="InterPro"/>
</dbReference>
<evidence type="ECO:0000313" key="3">
    <source>
        <dbReference type="Proteomes" id="UP000249873"/>
    </source>
</evidence>
<dbReference type="EMBL" id="CP029480">
    <property type="protein sequence ID" value="AWV98227.1"/>
    <property type="molecule type" value="Genomic_DNA"/>
</dbReference>
<dbReference type="AlphaFoldDB" id="A0A2Z4GAK2"/>
<dbReference type="KEGG" id="als:DJ013_08610"/>
<organism evidence="2 3">
    <name type="scientific">Arcticibacterium luteifluviistationis</name>
    <dbReference type="NCBI Taxonomy" id="1784714"/>
    <lineage>
        <taxon>Bacteria</taxon>
        <taxon>Pseudomonadati</taxon>
        <taxon>Bacteroidota</taxon>
        <taxon>Cytophagia</taxon>
        <taxon>Cytophagales</taxon>
        <taxon>Leadbetterellaceae</taxon>
        <taxon>Arcticibacterium</taxon>
    </lineage>
</organism>
<gene>
    <name evidence="2" type="ORF">DJ013_08610</name>
</gene>
<sequence>MKTSTLTSTSIIFDYGKKTVPFESITHFKSEFGNYTKVFLKEKKNFLTAFTLKHYSEKLTDTTGFIIPRKGVLVNKRHVKSVLNQEQEVYVVLSSGEKFRVSRRRREQILRSFI</sequence>
<dbReference type="OrthoDB" id="982793at2"/>
<dbReference type="Pfam" id="PF04397">
    <property type="entry name" value="LytTR"/>
    <property type="match status" value="1"/>
</dbReference>
<feature type="domain" description="HTH LytTR-type" evidence="1">
    <location>
        <begin position="15"/>
        <end position="114"/>
    </location>
</feature>
<dbReference type="SMART" id="SM00850">
    <property type="entry name" value="LytTR"/>
    <property type="match status" value="1"/>
</dbReference>
<dbReference type="RefSeq" id="WP_111371354.1">
    <property type="nucleotide sequence ID" value="NZ_CP029480.1"/>
</dbReference>
<dbReference type="InterPro" id="IPR007492">
    <property type="entry name" value="LytTR_DNA-bd_dom"/>
</dbReference>
<dbReference type="Proteomes" id="UP000249873">
    <property type="component" value="Chromosome"/>
</dbReference>
<evidence type="ECO:0000259" key="1">
    <source>
        <dbReference type="SMART" id="SM00850"/>
    </source>
</evidence>
<proteinExistence type="predicted"/>
<dbReference type="Gene3D" id="2.40.50.1020">
    <property type="entry name" value="LytTr DNA-binding domain"/>
    <property type="match status" value="1"/>
</dbReference>
<name>A0A2Z4GAK2_9BACT</name>
<reference evidence="2 3" key="1">
    <citation type="submission" date="2018-05" db="EMBL/GenBank/DDBJ databases">
        <title>Complete genome sequence of Arcticibacterium luteifluviistationis SM1504T, a cytophagaceae bacterium isolated from Arctic surface seawater.</title>
        <authorList>
            <person name="Li Y."/>
            <person name="Qin Q.-L."/>
        </authorList>
    </citation>
    <scope>NUCLEOTIDE SEQUENCE [LARGE SCALE GENOMIC DNA]</scope>
    <source>
        <strain evidence="2 3">SM1504</strain>
    </source>
</reference>
<accession>A0A2Z4GAK2</accession>
<evidence type="ECO:0000313" key="2">
    <source>
        <dbReference type="EMBL" id="AWV98227.1"/>
    </source>
</evidence>
<protein>
    <recommendedName>
        <fullName evidence="1">HTH LytTR-type domain-containing protein</fullName>
    </recommendedName>
</protein>